<gene>
    <name evidence="1" type="ORF">BIY20_15635</name>
</gene>
<comment type="caution">
    <text evidence="1">The sequence shown here is derived from an EMBL/GenBank/DDBJ whole genome shotgun (WGS) entry which is preliminary data.</text>
</comment>
<proteinExistence type="predicted"/>
<protein>
    <recommendedName>
        <fullName evidence="3">Alpha/beta hydrolase</fullName>
    </recommendedName>
</protein>
<dbReference type="Proteomes" id="UP000186039">
    <property type="component" value="Unassembled WGS sequence"/>
</dbReference>
<accession>A0ABX3F9N8</accession>
<reference evidence="1 2" key="1">
    <citation type="submission" date="2016-09" db="EMBL/GenBank/DDBJ databases">
        <title>Genomic Taxonomy of the Vibrionaceae.</title>
        <authorList>
            <person name="Gonzalez-Castillo A."/>
            <person name="Gomez-Gil B."/>
            <person name="Enciso-Ibarra K."/>
        </authorList>
    </citation>
    <scope>NUCLEOTIDE SEQUENCE [LARGE SCALE GENOMIC DNA]</scope>
    <source>
        <strain evidence="1 2">CAIM 1902</strain>
    </source>
</reference>
<organism evidence="1 2">
    <name type="scientific">Vibrio panuliri</name>
    <dbReference type="NCBI Taxonomy" id="1381081"/>
    <lineage>
        <taxon>Bacteria</taxon>
        <taxon>Pseudomonadati</taxon>
        <taxon>Pseudomonadota</taxon>
        <taxon>Gammaproteobacteria</taxon>
        <taxon>Vibrionales</taxon>
        <taxon>Vibrionaceae</taxon>
        <taxon>Vibrio</taxon>
    </lineage>
</organism>
<name>A0ABX3F9N8_9VIBR</name>
<dbReference type="EMBL" id="MJMH01000216">
    <property type="protein sequence ID" value="OLQ85954.1"/>
    <property type="molecule type" value="Genomic_DNA"/>
</dbReference>
<dbReference type="Gene3D" id="3.40.50.1820">
    <property type="entry name" value="alpha/beta hydrolase"/>
    <property type="match status" value="1"/>
</dbReference>
<evidence type="ECO:0000313" key="1">
    <source>
        <dbReference type="EMBL" id="OLQ85954.1"/>
    </source>
</evidence>
<sequence length="241" mass="27895">MQLIEKCKLNSIENIVKSNTETYKSKKYLFIENKSSDRLLIILSPHNQGDNFSWKKYLIYNEVANLLYLNNPDDNYYDYCDNHKEYVEIIRHYISKFYRKDCFIMGSSMSGTVAIRIGIELDLNVISFAPQVSFNETVEFATVSFPNNPKVKLIGDIRKIKESGCWVDLDKYISSNQKHIPPIYLSFNHLRFDTRNAYNLINSLMKVANGKMIVNHSESSSHGFSIFSKEDAISLVNICLL</sequence>
<dbReference type="SUPFAM" id="SSF53474">
    <property type="entry name" value="alpha/beta-Hydrolases"/>
    <property type="match status" value="1"/>
</dbReference>
<keyword evidence="2" id="KW-1185">Reference proteome</keyword>
<evidence type="ECO:0000313" key="2">
    <source>
        <dbReference type="Proteomes" id="UP000186039"/>
    </source>
</evidence>
<dbReference type="InterPro" id="IPR029058">
    <property type="entry name" value="AB_hydrolase_fold"/>
</dbReference>
<evidence type="ECO:0008006" key="3">
    <source>
        <dbReference type="Google" id="ProtNLM"/>
    </source>
</evidence>